<evidence type="ECO:0000259" key="3">
    <source>
        <dbReference type="PROSITE" id="PS01124"/>
    </source>
</evidence>
<sequence length="316" mass="36578">MMEDKVFLGQNVSVICKDNDCTVFQMKDETGEGLMTTYKVFPGVYLMYNDYHMKSCISEFKPHCNMFSINHCNEGRMEWDVGDGAYLYLREGDLKIDNCNHHTGNYSFPLTHYHGISILLCLEEATKSLNSVLYGFPVDLIELQKKYCDNKKSYVIRGEKSIAHIFSELYAVPSKIKKYYFKIKVLELLLYLSALELQDEELERPYFYKTQVEKVKAMEKLITSDLETHYTLDQLSARFDISLTSMKTCFKGVYGTSIYAYLRTYRMNRAAVLLRQSKDNIAYIAGCVGYDSPSKFAYAFKSIMGKSPLEYRKSIV</sequence>
<accession>A0A8J8SAT3</accession>
<dbReference type="GO" id="GO:0003700">
    <property type="term" value="F:DNA-binding transcription factor activity"/>
    <property type="evidence" value="ECO:0007669"/>
    <property type="project" value="InterPro"/>
</dbReference>
<dbReference type="AlphaFoldDB" id="A0A8J8SAT3"/>
<dbReference type="GO" id="GO:0043565">
    <property type="term" value="F:sequence-specific DNA binding"/>
    <property type="evidence" value="ECO:0007669"/>
    <property type="project" value="InterPro"/>
</dbReference>
<dbReference type="PANTHER" id="PTHR47893:SF1">
    <property type="entry name" value="REGULATORY PROTEIN PCHR"/>
    <property type="match status" value="1"/>
</dbReference>
<dbReference type="Pfam" id="PF12833">
    <property type="entry name" value="HTH_18"/>
    <property type="match status" value="1"/>
</dbReference>
<evidence type="ECO:0000313" key="4">
    <source>
        <dbReference type="EMBL" id="QUH28012.1"/>
    </source>
</evidence>
<dbReference type="SUPFAM" id="SSF46689">
    <property type="entry name" value="Homeodomain-like"/>
    <property type="match status" value="1"/>
</dbReference>
<dbReference type="PANTHER" id="PTHR47893">
    <property type="entry name" value="REGULATORY PROTEIN PCHR"/>
    <property type="match status" value="1"/>
</dbReference>
<dbReference type="InterPro" id="IPR018060">
    <property type="entry name" value="HTH_AraC"/>
</dbReference>
<organism evidence="4 5">
    <name type="scientific">Vallitalea guaymasensis</name>
    <dbReference type="NCBI Taxonomy" id="1185412"/>
    <lineage>
        <taxon>Bacteria</taxon>
        <taxon>Bacillati</taxon>
        <taxon>Bacillota</taxon>
        <taxon>Clostridia</taxon>
        <taxon>Lachnospirales</taxon>
        <taxon>Vallitaleaceae</taxon>
        <taxon>Vallitalea</taxon>
    </lineage>
</organism>
<dbReference type="InterPro" id="IPR009057">
    <property type="entry name" value="Homeodomain-like_sf"/>
</dbReference>
<reference evidence="4 5" key="1">
    <citation type="submission" date="2020-07" db="EMBL/GenBank/DDBJ databases">
        <title>Vallitalea guaymasensis genome.</title>
        <authorList>
            <person name="Postec A."/>
        </authorList>
    </citation>
    <scope>NUCLEOTIDE SEQUENCE [LARGE SCALE GENOMIC DNA]</scope>
    <source>
        <strain evidence="4 5">Ra1766G1</strain>
    </source>
</reference>
<dbReference type="RefSeq" id="WP_212692289.1">
    <property type="nucleotide sequence ID" value="NZ_CP058561.1"/>
</dbReference>
<dbReference type="SMART" id="SM00342">
    <property type="entry name" value="HTH_ARAC"/>
    <property type="match status" value="1"/>
</dbReference>
<keyword evidence="2" id="KW-0804">Transcription</keyword>
<evidence type="ECO:0000313" key="5">
    <source>
        <dbReference type="Proteomes" id="UP000677305"/>
    </source>
</evidence>
<evidence type="ECO:0000256" key="2">
    <source>
        <dbReference type="ARBA" id="ARBA00023163"/>
    </source>
</evidence>
<dbReference type="KEGG" id="vgu:HYG85_03405"/>
<name>A0A8J8SAT3_9FIRM</name>
<dbReference type="Gene3D" id="1.10.10.60">
    <property type="entry name" value="Homeodomain-like"/>
    <property type="match status" value="2"/>
</dbReference>
<dbReference type="InterPro" id="IPR053142">
    <property type="entry name" value="PchR_regulatory_protein"/>
</dbReference>
<gene>
    <name evidence="4" type="ORF">HYG85_03405</name>
</gene>
<evidence type="ECO:0000256" key="1">
    <source>
        <dbReference type="ARBA" id="ARBA00023015"/>
    </source>
</evidence>
<keyword evidence="5" id="KW-1185">Reference proteome</keyword>
<dbReference type="Proteomes" id="UP000677305">
    <property type="component" value="Chromosome"/>
</dbReference>
<protein>
    <submittedName>
        <fullName evidence="4">Helix-turn-helix transcriptional regulator</fullName>
    </submittedName>
</protein>
<feature type="domain" description="HTH araC/xylS-type" evidence="3">
    <location>
        <begin position="216"/>
        <end position="314"/>
    </location>
</feature>
<dbReference type="EMBL" id="CP058561">
    <property type="protein sequence ID" value="QUH28012.1"/>
    <property type="molecule type" value="Genomic_DNA"/>
</dbReference>
<keyword evidence="1" id="KW-0805">Transcription regulation</keyword>
<proteinExistence type="predicted"/>
<dbReference type="PROSITE" id="PS01124">
    <property type="entry name" value="HTH_ARAC_FAMILY_2"/>
    <property type="match status" value="1"/>
</dbReference>